<accession>A0A6A7AZY5</accession>
<feature type="compositionally biased region" description="Low complexity" evidence="1">
    <location>
        <begin position="54"/>
        <end position="65"/>
    </location>
</feature>
<feature type="compositionally biased region" description="Polar residues" evidence="1">
    <location>
        <begin position="1"/>
        <end position="10"/>
    </location>
</feature>
<name>A0A6A7AZY5_9PLEO</name>
<evidence type="ECO:0000313" key="2">
    <source>
        <dbReference type="EMBL" id="KAF2848384.1"/>
    </source>
</evidence>
<keyword evidence="3" id="KW-1185">Reference proteome</keyword>
<evidence type="ECO:0000313" key="3">
    <source>
        <dbReference type="Proteomes" id="UP000799423"/>
    </source>
</evidence>
<dbReference type="AlphaFoldDB" id="A0A6A7AZY5"/>
<dbReference type="Proteomes" id="UP000799423">
    <property type="component" value="Unassembled WGS sequence"/>
</dbReference>
<evidence type="ECO:0000256" key="1">
    <source>
        <dbReference type="SAM" id="MobiDB-lite"/>
    </source>
</evidence>
<feature type="region of interest" description="Disordered" evidence="1">
    <location>
        <begin position="1"/>
        <end position="85"/>
    </location>
</feature>
<reference evidence="2" key="1">
    <citation type="submission" date="2020-01" db="EMBL/GenBank/DDBJ databases">
        <authorList>
            <consortium name="DOE Joint Genome Institute"/>
            <person name="Haridas S."/>
            <person name="Albert R."/>
            <person name="Binder M."/>
            <person name="Bloem J."/>
            <person name="Labutti K."/>
            <person name="Salamov A."/>
            <person name="Andreopoulos B."/>
            <person name="Baker S.E."/>
            <person name="Barry K."/>
            <person name="Bills G."/>
            <person name="Bluhm B.H."/>
            <person name="Cannon C."/>
            <person name="Castanera R."/>
            <person name="Culley D.E."/>
            <person name="Daum C."/>
            <person name="Ezra D."/>
            <person name="Gonzalez J.B."/>
            <person name="Henrissat B."/>
            <person name="Kuo A."/>
            <person name="Liang C."/>
            <person name="Lipzen A."/>
            <person name="Lutzoni F."/>
            <person name="Magnuson J."/>
            <person name="Mondo S."/>
            <person name="Nolan M."/>
            <person name="Ohm R."/>
            <person name="Pangilinan J."/>
            <person name="Park H.-J."/>
            <person name="Ramirez L."/>
            <person name="Alfaro M."/>
            <person name="Sun H."/>
            <person name="Tritt A."/>
            <person name="Yoshinaga Y."/>
            <person name="Zwiers L.-H."/>
            <person name="Turgeon B.G."/>
            <person name="Goodwin S.B."/>
            <person name="Spatafora J.W."/>
            <person name="Crous P.W."/>
            <person name="Grigoriev I.V."/>
        </authorList>
    </citation>
    <scope>NUCLEOTIDE SEQUENCE</scope>
    <source>
        <strain evidence="2">IPT5</strain>
    </source>
</reference>
<proteinExistence type="predicted"/>
<dbReference type="EMBL" id="MU006318">
    <property type="protein sequence ID" value="KAF2848384.1"/>
    <property type="molecule type" value="Genomic_DNA"/>
</dbReference>
<protein>
    <submittedName>
        <fullName evidence="2">Uncharacterized protein</fullName>
    </submittedName>
</protein>
<organism evidence="2 3">
    <name type="scientific">Plenodomus tracheiphilus IPT5</name>
    <dbReference type="NCBI Taxonomy" id="1408161"/>
    <lineage>
        <taxon>Eukaryota</taxon>
        <taxon>Fungi</taxon>
        <taxon>Dikarya</taxon>
        <taxon>Ascomycota</taxon>
        <taxon>Pezizomycotina</taxon>
        <taxon>Dothideomycetes</taxon>
        <taxon>Pleosporomycetidae</taxon>
        <taxon>Pleosporales</taxon>
        <taxon>Pleosporineae</taxon>
        <taxon>Leptosphaeriaceae</taxon>
        <taxon>Plenodomus</taxon>
    </lineage>
</organism>
<gene>
    <name evidence="2" type="ORF">T440DRAFT_470248</name>
</gene>
<sequence>MSPFTMTSDSPFPICTPSSMPPNPSLLTRAPSTPPIPSCQPSTAHPSPYFAFESSLRSPSLDSSPQAQQATKHSASAHVLPALHL</sequence>